<dbReference type="GO" id="GO:0003727">
    <property type="term" value="F:single-stranded RNA binding"/>
    <property type="evidence" value="ECO:0007669"/>
    <property type="project" value="TreeGrafter"/>
</dbReference>
<proteinExistence type="predicted"/>
<reference evidence="2" key="1">
    <citation type="submission" date="2025-08" db="UniProtKB">
        <authorList>
            <consortium name="Ensembl"/>
        </authorList>
    </citation>
    <scope>IDENTIFICATION</scope>
</reference>
<keyword evidence="3" id="KW-1185">Reference proteome</keyword>
<dbReference type="PROSITE" id="PS51703">
    <property type="entry name" value="DZF"/>
    <property type="match status" value="1"/>
</dbReference>
<evidence type="ECO:0000313" key="2">
    <source>
        <dbReference type="Ensembl" id="ENSAPOP00000009057.1"/>
    </source>
</evidence>
<reference evidence="2" key="2">
    <citation type="submission" date="2025-09" db="UniProtKB">
        <authorList>
            <consortium name="Ensembl"/>
        </authorList>
    </citation>
    <scope>IDENTIFICATION</scope>
</reference>
<dbReference type="Ensembl" id="ENSAPOT00000002180.1">
    <property type="protein sequence ID" value="ENSAPOP00000009057.1"/>
    <property type="gene ID" value="ENSAPOG00000011349.1"/>
</dbReference>
<accession>A0A3Q1EYY2</accession>
<dbReference type="PROSITE" id="PS50152">
    <property type="entry name" value="25A_SYNTH_3"/>
    <property type="match status" value="1"/>
</dbReference>
<dbReference type="GeneTree" id="ENSGT00940000162148"/>
<dbReference type="Proteomes" id="UP000257200">
    <property type="component" value="Unplaced"/>
</dbReference>
<dbReference type="Pfam" id="PF07528">
    <property type="entry name" value="DZF_N"/>
    <property type="match status" value="1"/>
</dbReference>
<dbReference type="InterPro" id="IPR049401">
    <property type="entry name" value="DZF_dom_N"/>
</dbReference>
<dbReference type="InterPro" id="IPR006561">
    <property type="entry name" value="DZF_dom"/>
</dbReference>
<dbReference type="AlphaFoldDB" id="A0A3Q1EYY2"/>
<dbReference type="InParanoid" id="A0A3Q1EYY2"/>
<evidence type="ECO:0000259" key="1">
    <source>
        <dbReference type="PROSITE" id="PS51703"/>
    </source>
</evidence>
<dbReference type="STRING" id="80966.ENSAPOP00000009057"/>
<feature type="domain" description="DZF" evidence="1">
    <location>
        <begin position="67"/>
        <end position="226"/>
    </location>
</feature>
<organism evidence="2 3">
    <name type="scientific">Acanthochromis polyacanthus</name>
    <name type="common">spiny chromis</name>
    <dbReference type="NCBI Taxonomy" id="80966"/>
    <lineage>
        <taxon>Eukaryota</taxon>
        <taxon>Metazoa</taxon>
        <taxon>Chordata</taxon>
        <taxon>Craniata</taxon>
        <taxon>Vertebrata</taxon>
        <taxon>Euteleostomi</taxon>
        <taxon>Actinopterygii</taxon>
        <taxon>Neopterygii</taxon>
        <taxon>Teleostei</taxon>
        <taxon>Neoteleostei</taxon>
        <taxon>Acanthomorphata</taxon>
        <taxon>Ovalentaria</taxon>
        <taxon>Pomacentridae</taxon>
        <taxon>Acanthochromis</taxon>
    </lineage>
</organism>
<dbReference type="Gene3D" id="3.30.460.10">
    <property type="entry name" value="Beta Polymerase, domain 2"/>
    <property type="match status" value="1"/>
</dbReference>
<dbReference type="PANTHER" id="PTHR45762">
    <property type="entry name" value="ZINC FINGER RNA-BINDING PROTEIN"/>
    <property type="match status" value="1"/>
</dbReference>
<dbReference type="GO" id="GO:0071011">
    <property type="term" value="C:precatalytic spliceosome"/>
    <property type="evidence" value="ECO:0007669"/>
    <property type="project" value="TreeGrafter"/>
</dbReference>
<dbReference type="InterPro" id="IPR043519">
    <property type="entry name" value="NT_sf"/>
</dbReference>
<dbReference type="FunFam" id="3.30.460.10:FF:000011">
    <property type="entry name" value="interleukin enhancer-binding factor 3 isoform X1"/>
    <property type="match status" value="1"/>
</dbReference>
<evidence type="ECO:0000313" key="3">
    <source>
        <dbReference type="Proteomes" id="UP000257200"/>
    </source>
</evidence>
<name>A0A3Q1EYY2_9TELE</name>
<dbReference type="GO" id="GO:0003725">
    <property type="term" value="F:double-stranded RNA binding"/>
    <property type="evidence" value="ECO:0007669"/>
    <property type="project" value="TreeGrafter"/>
</dbReference>
<dbReference type="PANTHER" id="PTHR45762:SF4">
    <property type="entry name" value="INTERLEUKIN ENHANCER-BINDING FACTOR 3"/>
    <property type="match status" value="1"/>
</dbReference>
<sequence>YLILQCGNFCRDSMAAPPMWDEHQAYEELLYWDSLIQQGHRLLPPDFDRYEELRYWYDCLCYEEELRQYHDYIAAIEEIEDQRHHEFEPSGPLLFPQWPYDRLVMAKHSEVYPSPEELEAVQTIVSHVECALKSVSDQMDTRKDDKETTEERVLRGVMRVGLVAKGLLLKGDKDLELVLLCSNKPTITLLKQVAEKLTAQLEVEMSVLGCFMAFSVKNIFHRSGIR</sequence>
<protein>
    <recommendedName>
        <fullName evidence="1">DZF domain-containing protein</fullName>
    </recommendedName>
</protein>